<dbReference type="RefSeq" id="WP_011291948.1">
    <property type="nucleotide sequence ID" value="NC_007333.1"/>
</dbReference>
<feature type="signal peptide" evidence="1">
    <location>
        <begin position="1"/>
        <end position="27"/>
    </location>
</feature>
<evidence type="ECO:0000256" key="1">
    <source>
        <dbReference type="SAM" id="SignalP"/>
    </source>
</evidence>
<accession>Q47PR6</accession>
<sequence>MSTMKHGGIAAFVAAIAAALSAVPAAATRVIAISLMDSWGRGGIGWDRTRHTVVHRTAHGGPEHMSTSYVTVAATERDGGTQHAPGNFLTVNNGETKGRFCSSPRQRCAGPSLFPHLR</sequence>
<dbReference type="KEGG" id="tfu:Tfu_1517"/>
<protein>
    <submittedName>
        <fullName evidence="2">Uncharacterized protein</fullName>
    </submittedName>
</protein>
<name>Q47PR6_THEFY</name>
<gene>
    <name evidence="2" type="ordered locus">Tfu_1517</name>
</gene>
<dbReference type="EMBL" id="CP000088">
    <property type="protein sequence ID" value="AAZ55553.1"/>
    <property type="molecule type" value="Genomic_DNA"/>
</dbReference>
<dbReference type="AlphaFoldDB" id="Q47PR6"/>
<organism evidence="2">
    <name type="scientific">Thermobifida fusca (strain YX)</name>
    <dbReference type="NCBI Taxonomy" id="269800"/>
    <lineage>
        <taxon>Bacteria</taxon>
        <taxon>Bacillati</taxon>
        <taxon>Actinomycetota</taxon>
        <taxon>Actinomycetes</taxon>
        <taxon>Streptosporangiales</taxon>
        <taxon>Nocardiopsidaceae</taxon>
        <taxon>Thermobifida</taxon>
    </lineage>
</organism>
<evidence type="ECO:0000313" key="2">
    <source>
        <dbReference type="EMBL" id="AAZ55553.1"/>
    </source>
</evidence>
<proteinExistence type="predicted"/>
<dbReference type="HOGENOM" id="CLU_2072047_0_0_11"/>
<reference evidence="2" key="1">
    <citation type="submission" date="2005-07" db="EMBL/GenBank/DDBJ databases">
        <title>Complete sequence of Thermobifida fusca YX.</title>
        <authorList>
            <consortium name="US DOE Joint Genome Institute"/>
            <person name="Copeland A."/>
            <person name="Lucas S."/>
            <person name="Lapidus A."/>
            <person name="Barry K."/>
            <person name="Detter J.C."/>
            <person name="Glavina T."/>
            <person name="Hammon N."/>
            <person name="Israni S."/>
            <person name="Pitluck S."/>
            <person name="Di Bartolo G."/>
            <person name="Chain P."/>
            <person name="Schmutz J."/>
            <person name="Larimer F."/>
            <person name="Land M."/>
            <person name="Lykidis A."/>
            <person name="Richardson P."/>
        </authorList>
    </citation>
    <scope>NUCLEOTIDE SEQUENCE</scope>
    <source>
        <strain evidence="2">YX</strain>
    </source>
</reference>
<feature type="chain" id="PRO_5004233757" evidence="1">
    <location>
        <begin position="28"/>
        <end position="118"/>
    </location>
</feature>
<keyword evidence="1" id="KW-0732">Signal</keyword>